<dbReference type="InParanoid" id="A0A1X7TLZ0"/>
<accession>A0A1X7TLZ0</accession>
<reference evidence="2" key="1">
    <citation type="submission" date="2017-05" db="UniProtKB">
        <authorList>
            <consortium name="EnsemblMetazoa"/>
        </authorList>
    </citation>
    <scope>IDENTIFICATION</scope>
</reference>
<protein>
    <submittedName>
        <fullName evidence="2">Uncharacterized protein</fullName>
    </submittedName>
</protein>
<keyword evidence="1" id="KW-0812">Transmembrane</keyword>
<sequence>MATLQAAPVSLTYVLTLPTLLSAIVTICSSLFIVPLLSYRIKAYRKKFSYDKKVYFNTLPGAMLHAITVCTLIFIALLTGSVSIWESLAESKSPIGFITMQITAGFFIGDMM</sequence>
<feature type="transmembrane region" description="Helical" evidence="1">
    <location>
        <begin position="20"/>
        <end position="41"/>
    </location>
</feature>
<dbReference type="OrthoDB" id="10266980at2759"/>
<proteinExistence type="predicted"/>
<keyword evidence="1" id="KW-0472">Membrane</keyword>
<evidence type="ECO:0000313" key="2">
    <source>
        <dbReference type="EnsemblMetazoa" id="Aqu2.1.15785_001"/>
    </source>
</evidence>
<dbReference type="EnsemblMetazoa" id="Aqu2.1.15785_001">
    <property type="protein sequence ID" value="Aqu2.1.15785_001"/>
    <property type="gene ID" value="Aqu2.1.15785"/>
</dbReference>
<keyword evidence="1" id="KW-1133">Transmembrane helix</keyword>
<evidence type="ECO:0000256" key="1">
    <source>
        <dbReference type="SAM" id="Phobius"/>
    </source>
</evidence>
<organism evidence="2">
    <name type="scientific">Amphimedon queenslandica</name>
    <name type="common">Sponge</name>
    <dbReference type="NCBI Taxonomy" id="400682"/>
    <lineage>
        <taxon>Eukaryota</taxon>
        <taxon>Metazoa</taxon>
        <taxon>Porifera</taxon>
        <taxon>Demospongiae</taxon>
        <taxon>Heteroscleromorpha</taxon>
        <taxon>Haplosclerida</taxon>
        <taxon>Niphatidae</taxon>
        <taxon>Amphimedon</taxon>
    </lineage>
</organism>
<dbReference type="AlphaFoldDB" id="A0A1X7TLZ0"/>
<name>A0A1X7TLZ0_AMPQE</name>
<feature type="transmembrane region" description="Helical" evidence="1">
    <location>
        <begin position="62"/>
        <end position="85"/>
    </location>
</feature>